<comment type="subcellular location">
    <subcellularLocation>
        <location evidence="1">Nucleus</location>
    </subcellularLocation>
</comment>
<keyword evidence="2" id="KW-0479">Metal-binding</keyword>
<feature type="region of interest" description="Disordered" evidence="10">
    <location>
        <begin position="199"/>
        <end position="237"/>
    </location>
</feature>
<evidence type="ECO:0000256" key="9">
    <source>
        <dbReference type="PROSITE-ProRule" id="PRU00042"/>
    </source>
</evidence>
<proteinExistence type="predicted"/>
<evidence type="ECO:0000256" key="7">
    <source>
        <dbReference type="ARBA" id="ARBA00023163"/>
    </source>
</evidence>
<dbReference type="SMART" id="SM00355">
    <property type="entry name" value="ZnF_C2H2"/>
    <property type="match status" value="2"/>
</dbReference>
<feature type="transmembrane region" description="Helical" evidence="11">
    <location>
        <begin position="601"/>
        <end position="622"/>
    </location>
</feature>
<dbReference type="InterPro" id="IPR051059">
    <property type="entry name" value="VerF-like"/>
</dbReference>
<organism evidence="13 14">
    <name type="scientific">Aspergillus oryzae (strain ATCC 42149 / RIB 40)</name>
    <name type="common">Yellow koji mold</name>
    <dbReference type="NCBI Taxonomy" id="510516"/>
    <lineage>
        <taxon>Eukaryota</taxon>
        <taxon>Fungi</taxon>
        <taxon>Dikarya</taxon>
        <taxon>Ascomycota</taxon>
        <taxon>Pezizomycotina</taxon>
        <taxon>Eurotiomycetes</taxon>
        <taxon>Eurotiomycetidae</taxon>
        <taxon>Eurotiales</taxon>
        <taxon>Aspergillaceae</taxon>
        <taxon>Aspergillus</taxon>
        <taxon>Aspergillus subgen. Circumdati</taxon>
    </lineage>
</organism>
<gene>
    <name evidence="13" type="ORF">AO090003000941</name>
</gene>
<evidence type="ECO:0000256" key="1">
    <source>
        <dbReference type="ARBA" id="ARBA00004123"/>
    </source>
</evidence>
<dbReference type="GO" id="GO:0000785">
    <property type="term" value="C:chromatin"/>
    <property type="evidence" value="ECO:0007669"/>
    <property type="project" value="TreeGrafter"/>
</dbReference>
<evidence type="ECO:0000256" key="2">
    <source>
        <dbReference type="ARBA" id="ARBA00022723"/>
    </source>
</evidence>
<sequence length="732" mass="81039">MVIKKCNICDRRFKKTEHFKRHERSHTKEKPYECNVCHKRFSRSDVLSRHAKGHNGPAAHSTTKALDQQPPASSAQDFHYQPSNIPDNGQQFFPNVDAGVYSNSIHTQAVGPRDIPTTAAAGLPSSLDFLADVSSHHARTEPDANSMLVVDQQTYFEEPTVYQPSYRGPVFDPMPNDSLQLWLNPSDATSYPGSLDFGHDSNIGLTEENVGTSTTQRPQRHDGPSADTDDTKAGATIPNDRFAKVQNCWLGPSNSTGRLINGIWREVAYGSIDNIFAAHPGQSPSSPPVLLQKSRYGLDEDCRRHLHATFGYMRLYSQRNRTSSAPPAYDSALIALAQFPPAEILDMALDLYFRNFHPLVPFIHVPTFSAKNTSPSVLYVMCLIGMTFLGTQGTASFVSKNFTVAQRHGLFSATEGQLLDKMLFEARDPTQWVQLIRGGQCMLMPTVLSPSENVEIAPLDSCVDNLGLYAVLSMVQLKLSESYHRLLSNRASYPFAPCHTYAMDGRARCLSTLQIQIASKYGYILGRLDPNASILWHNMCMNLTADVQIFELAAGRAGPGPARKALNDIAAWSQTPAARRACLHAAHVYKIMIHRKASDHITFHSVFSLFTAALVLGLYIYMVPSSTEPQTGGTPIDILDDIDWNSLCGEGFTSFMEPNGAQSCTESDEAAVNFIRNGGTVYFRGVPFQSGYNSARRILLDYAGLLKDTGKWSVRKFSHVLYIMSDVLMDMD</sequence>
<keyword evidence="11" id="KW-0472">Membrane</keyword>
<dbReference type="GO" id="GO:0006351">
    <property type="term" value="P:DNA-templated transcription"/>
    <property type="evidence" value="ECO:0007669"/>
    <property type="project" value="InterPro"/>
</dbReference>
<keyword evidence="5" id="KW-0862">Zinc</keyword>
<dbReference type="CDD" id="cd12148">
    <property type="entry name" value="fungal_TF_MHR"/>
    <property type="match status" value="1"/>
</dbReference>
<dbReference type="GO" id="GO:0005634">
    <property type="term" value="C:nucleus"/>
    <property type="evidence" value="ECO:0007669"/>
    <property type="project" value="UniProtKB-SubCell"/>
</dbReference>
<evidence type="ECO:0000313" key="13">
    <source>
        <dbReference type="EMBL" id="BAE58055.1"/>
    </source>
</evidence>
<accession>Q2UK60</accession>
<keyword evidence="14" id="KW-1185">Reference proteome</keyword>
<feature type="domain" description="C2H2-type" evidence="12">
    <location>
        <begin position="32"/>
        <end position="59"/>
    </location>
</feature>
<keyword evidence="11" id="KW-0812">Transmembrane</keyword>
<dbReference type="OMA" id="DHTMFHS"/>
<keyword evidence="11" id="KW-1133">Transmembrane helix</keyword>
<evidence type="ECO:0000256" key="10">
    <source>
        <dbReference type="SAM" id="MobiDB-lite"/>
    </source>
</evidence>
<dbReference type="FunFam" id="3.30.160.60:FF:002343">
    <property type="entry name" value="Zinc finger protein 33A"/>
    <property type="match status" value="1"/>
</dbReference>
<dbReference type="InterPro" id="IPR036236">
    <property type="entry name" value="Znf_C2H2_sf"/>
</dbReference>
<dbReference type="Pfam" id="PF04082">
    <property type="entry name" value="Fungal_trans"/>
    <property type="match status" value="1"/>
</dbReference>
<keyword evidence="4 9" id="KW-0863">Zinc-finger</keyword>
<evidence type="ECO:0000256" key="11">
    <source>
        <dbReference type="SAM" id="Phobius"/>
    </source>
</evidence>
<dbReference type="PROSITE" id="PS00028">
    <property type="entry name" value="ZINC_FINGER_C2H2_1"/>
    <property type="match status" value="2"/>
</dbReference>
<dbReference type="EMBL" id="AP007155">
    <property type="protein sequence ID" value="BAE58055.1"/>
    <property type="molecule type" value="Genomic_DNA"/>
</dbReference>
<evidence type="ECO:0000256" key="5">
    <source>
        <dbReference type="ARBA" id="ARBA00022833"/>
    </source>
</evidence>
<feature type="transmembrane region" description="Helical" evidence="11">
    <location>
        <begin position="377"/>
        <end position="398"/>
    </location>
</feature>
<dbReference type="GeneID" id="5992040"/>
<dbReference type="VEuPathDB" id="FungiDB:AO090003000941"/>
<dbReference type="PANTHER" id="PTHR40626">
    <property type="entry name" value="MIP31509P"/>
    <property type="match status" value="1"/>
</dbReference>
<dbReference type="EMBL" id="BA000050">
    <property type="protein sequence ID" value="BAE58055.1"/>
    <property type="molecule type" value="Genomic_DNA"/>
</dbReference>
<dbReference type="InterPro" id="IPR013087">
    <property type="entry name" value="Znf_C2H2_type"/>
</dbReference>
<dbReference type="AlphaFoldDB" id="Q2UK60"/>
<dbReference type="Proteomes" id="UP000006564">
    <property type="component" value="Chromosome 2"/>
</dbReference>
<dbReference type="GO" id="GO:0000981">
    <property type="term" value="F:DNA-binding transcription factor activity, RNA polymerase II-specific"/>
    <property type="evidence" value="ECO:0007669"/>
    <property type="project" value="InterPro"/>
</dbReference>
<name>Q2UK60_ASPOR</name>
<evidence type="ECO:0000256" key="6">
    <source>
        <dbReference type="ARBA" id="ARBA00023015"/>
    </source>
</evidence>
<dbReference type="InterPro" id="IPR007219">
    <property type="entry name" value="XnlR_reg_dom"/>
</dbReference>
<dbReference type="GO" id="GO:0008270">
    <property type="term" value="F:zinc ion binding"/>
    <property type="evidence" value="ECO:0007669"/>
    <property type="project" value="UniProtKB-KW"/>
</dbReference>
<dbReference type="GO" id="GO:0000978">
    <property type="term" value="F:RNA polymerase II cis-regulatory region sequence-specific DNA binding"/>
    <property type="evidence" value="ECO:0007669"/>
    <property type="project" value="InterPro"/>
</dbReference>
<evidence type="ECO:0000259" key="12">
    <source>
        <dbReference type="PROSITE" id="PS50157"/>
    </source>
</evidence>
<feature type="compositionally biased region" description="Polar residues" evidence="10">
    <location>
        <begin position="60"/>
        <end position="89"/>
    </location>
</feature>
<evidence type="ECO:0000256" key="8">
    <source>
        <dbReference type="ARBA" id="ARBA00023242"/>
    </source>
</evidence>
<reference evidence="13 14" key="1">
    <citation type="journal article" date="2005" name="Nature">
        <title>Genome sequencing and analysis of Aspergillus oryzae.</title>
        <authorList>
            <person name="Machida M."/>
            <person name="Asai K."/>
            <person name="Sano M."/>
            <person name="Tanaka T."/>
            <person name="Kumagai T."/>
            <person name="Terai G."/>
            <person name="Kusumoto K."/>
            <person name="Arima T."/>
            <person name="Akita O."/>
            <person name="Kashiwagi Y."/>
            <person name="Abe K."/>
            <person name="Gomi K."/>
            <person name="Horiuchi H."/>
            <person name="Kitamoto K."/>
            <person name="Kobayashi T."/>
            <person name="Takeuchi M."/>
            <person name="Denning D.W."/>
            <person name="Galagan J.E."/>
            <person name="Nierman W.C."/>
            <person name="Yu J."/>
            <person name="Archer D.B."/>
            <person name="Bennett J.W."/>
            <person name="Bhatnagar D."/>
            <person name="Cleveland T.E."/>
            <person name="Fedorova N.D."/>
            <person name="Gotoh O."/>
            <person name="Horikawa H."/>
            <person name="Hosoyama A."/>
            <person name="Ichinomiya M."/>
            <person name="Igarashi R."/>
            <person name="Iwashita K."/>
            <person name="Juvvadi P.R."/>
            <person name="Kato M."/>
            <person name="Kato Y."/>
            <person name="Kin T."/>
            <person name="Kokubun A."/>
            <person name="Maeda H."/>
            <person name="Maeyama N."/>
            <person name="Maruyama J."/>
            <person name="Nagasaki H."/>
            <person name="Nakajima T."/>
            <person name="Oda K."/>
            <person name="Okada K."/>
            <person name="Paulsen I."/>
            <person name="Sakamoto K."/>
            <person name="Sawano T."/>
            <person name="Takahashi M."/>
            <person name="Takase K."/>
            <person name="Terabayashi Y."/>
            <person name="Wortman J."/>
            <person name="Yamada O."/>
            <person name="Yamagata Y."/>
            <person name="Anazawa H."/>
            <person name="Hata Y."/>
            <person name="Koide Y."/>
            <person name="Komori T."/>
            <person name="Koyama Y."/>
            <person name="Minetoki T."/>
            <person name="Suharnan S."/>
            <person name="Tanaka A."/>
            <person name="Isono K."/>
            <person name="Kuhara S."/>
            <person name="Ogasawara N."/>
            <person name="Kikuchi H."/>
        </authorList>
    </citation>
    <scope>NUCLEOTIDE SEQUENCE [LARGE SCALE GENOMIC DNA]</scope>
    <source>
        <strain evidence="14">ATCC 42149 / RIB 40</strain>
    </source>
</reference>
<dbReference type="RefSeq" id="XP_023090153.1">
    <property type="nucleotide sequence ID" value="XM_023235102.1"/>
</dbReference>
<dbReference type="Pfam" id="PF00096">
    <property type="entry name" value="zf-C2H2"/>
    <property type="match status" value="1"/>
</dbReference>
<keyword evidence="7" id="KW-0804">Transcription</keyword>
<dbReference type="PANTHER" id="PTHR40626:SF7">
    <property type="entry name" value="TRANSCRIPTION FACTOR, PUTATIVE (AFU_ORTHOLOGUE AFUA_1G04110)-RELATED"/>
    <property type="match status" value="1"/>
</dbReference>
<dbReference type="KEGG" id="aor:AO090003000941"/>
<evidence type="ECO:0000313" key="14">
    <source>
        <dbReference type="Proteomes" id="UP000006564"/>
    </source>
</evidence>
<keyword evidence="3" id="KW-0677">Repeat</keyword>
<feature type="domain" description="C2H2-type" evidence="12">
    <location>
        <begin position="4"/>
        <end position="31"/>
    </location>
</feature>
<feature type="compositionally biased region" description="Basic and acidic residues" evidence="10">
    <location>
        <begin position="219"/>
        <end position="232"/>
    </location>
</feature>
<dbReference type="Gene3D" id="3.30.160.60">
    <property type="entry name" value="Classic Zinc Finger"/>
    <property type="match status" value="2"/>
</dbReference>
<protein>
    <submittedName>
        <fullName evidence="13">DNA, SC003</fullName>
    </submittedName>
</protein>
<evidence type="ECO:0000256" key="3">
    <source>
        <dbReference type="ARBA" id="ARBA00022737"/>
    </source>
</evidence>
<dbReference type="SUPFAM" id="SSF57667">
    <property type="entry name" value="beta-beta-alpha zinc fingers"/>
    <property type="match status" value="1"/>
</dbReference>
<dbReference type="HOGENOM" id="CLU_008999_1_0_1"/>
<keyword evidence="8" id="KW-0539">Nucleus</keyword>
<keyword evidence="6" id="KW-0805">Transcription regulation</keyword>
<evidence type="ECO:0000256" key="4">
    <source>
        <dbReference type="ARBA" id="ARBA00022771"/>
    </source>
</evidence>
<feature type="region of interest" description="Disordered" evidence="10">
    <location>
        <begin position="48"/>
        <end position="89"/>
    </location>
</feature>
<dbReference type="PROSITE" id="PS50157">
    <property type="entry name" value="ZINC_FINGER_C2H2_2"/>
    <property type="match status" value="2"/>
</dbReference>